<evidence type="ECO:0008006" key="8">
    <source>
        <dbReference type="Google" id="ProtNLM"/>
    </source>
</evidence>
<keyword evidence="1" id="KW-1003">Cell membrane</keyword>
<evidence type="ECO:0000256" key="1">
    <source>
        <dbReference type="ARBA" id="ARBA00022475"/>
    </source>
</evidence>
<accession>A0A1M6PUM9</accession>
<gene>
    <name evidence="6" type="ORF">SAMN02745194_04209</name>
</gene>
<dbReference type="EMBL" id="FQZF01000032">
    <property type="protein sequence ID" value="SHK11582.1"/>
    <property type="molecule type" value="Genomic_DNA"/>
</dbReference>
<keyword evidence="3 5" id="KW-1133">Transmembrane helix</keyword>
<evidence type="ECO:0000313" key="7">
    <source>
        <dbReference type="Proteomes" id="UP000184387"/>
    </source>
</evidence>
<dbReference type="InterPro" id="IPR012451">
    <property type="entry name" value="DUF1656"/>
</dbReference>
<dbReference type="AlphaFoldDB" id="A0A1M6PUM9"/>
<name>A0A1M6PUM9_9PROT</name>
<evidence type="ECO:0000256" key="5">
    <source>
        <dbReference type="SAM" id="Phobius"/>
    </source>
</evidence>
<protein>
    <recommendedName>
        <fullName evidence="8">DUF1656 domain-containing protein</fullName>
    </recommendedName>
</protein>
<keyword evidence="4 5" id="KW-0472">Membrane</keyword>
<keyword evidence="7" id="KW-1185">Reference proteome</keyword>
<feature type="transmembrane region" description="Helical" evidence="5">
    <location>
        <begin position="12"/>
        <end position="33"/>
    </location>
</feature>
<sequence length="64" mass="7099">MLHELNLGDVYLPPIVLDGLLAGALFLICRLLLGRAGLLHRLWHPALFEVALFVSIVSLLVLLR</sequence>
<evidence type="ECO:0000313" key="6">
    <source>
        <dbReference type="EMBL" id="SHK11582.1"/>
    </source>
</evidence>
<feature type="transmembrane region" description="Helical" evidence="5">
    <location>
        <begin position="45"/>
        <end position="63"/>
    </location>
</feature>
<dbReference type="RefSeq" id="WP_073138416.1">
    <property type="nucleotide sequence ID" value="NZ_FQZF01000032.1"/>
</dbReference>
<keyword evidence="2 5" id="KW-0812">Transmembrane</keyword>
<proteinExistence type="predicted"/>
<dbReference type="Pfam" id="PF07869">
    <property type="entry name" value="DUF1656"/>
    <property type="match status" value="1"/>
</dbReference>
<evidence type="ECO:0000256" key="4">
    <source>
        <dbReference type="ARBA" id="ARBA00023136"/>
    </source>
</evidence>
<dbReference type="STRING" id="198092.SAMN02745194_04209"/>
<evidence type="ECO:0000256" key="2">
    <source>
        <dbReference type="ARBA" id="ARBA00022692"/>
    </source>
</evidence>
<evidence type="ECO:0000256" key="3">
    <source>
        <dbReference type="ARBA" id="ARBA00022989"/>
    </source>
</evidence>
<dbReference type="Proteomes" id="UP000184387">
    <property type="component" value="Unassembled WGS sequence"/>
</dbReference>
<organism evidence="6 7">
    <name type="scientific">Muricoccus roseus</name>
    <dbReference type="NCBI Taxonomy" id="198092"/>
    <lineage>
        <taxon>Bacteria</taxon>
        <taxon>Pseudomonadati</taxon>
        <taxon>Pseudomonadota</taxon>
        <taxon>Alphaproteobacteria</taxon>
        <taxon>Acetobacterales</taxon>
        <taxon>Roseomonadaceae</taxon>
        <taxon>Muricoccus</taxon>
    </lineage>
</organism>
<reference evidence="6 7" key="1">
    <citation type="submission" date="2016-11" db="EMBL/GenBank/DDBJ databases">
        <authorList>
            <person name="Jaros S."/>
            <person name="Januszkiewicz K."/>
            <person name="Wedrychowicz H."/>
        </authorList>
    </citation>
    <scope>NUCLEOTIDE SEQUENCE [LARGE SCALE GENOMIC DNA]</scope>
    <source>
        <strain evidence="6 7">DSM 14916</strain>
    </source>
</reference>